<organism evidence="2 3">
    <name type="scientific">Petromyces alliaceus</name>
    <name type="common">Aspergillus alliaceus</name>
    <dbReference type="NCBI Taxonomy" id="209559"/>
    <lineage>
        <taxon>Eukaryota</taxon>
        <taxon>Fungi</taxon>
        <taxon>Dikarya</taxon>
        <taxon>Ascomycota</taxon>
        <taxon>Pezizomycotina</taxon>
        <taxon>Eurotiomycetes</taxon>
        <taxon>Eurotiomycetidae</taxon>
        <taxon>Eurotiales</taxon>
        <taxon>Aspergillaceae</taxon>
        <taxon>Aspergillus</taxon>
        <taxon>Aspergillus subgen. Circumdati</taxon>
    </lineage>
</organism>
<protein>
    <submittedName>
        <fullName evidence="2">Uncharacterized protein</fullName>
    </submittedName>
</protein>
<accession>A0A8H6A6E5</accession>
<reference evidence="2 3" key="1">
    <citation type="submission" date="2019-04" db="EMBL/GenBank/DDBJ databases">
        <title>Aspergillus burnettii sp. nov., novel species from soil in southeast Queensland.</title>
        <authorList>
            <person name="Gilchrist C.L.M."/>
            <person name="Pitt J.I."/>
            <person name="Lange L."/>
            <person name="Lacey H.J."/>
            <person name="Vuong D."/>
            <person name="Midgley D.J."/>
            <person name="Greenfield P."/>
            <person name="Bradbury M."/>
            <person name="Lacey E."/>
            <person name="Busk P.K."/>
            <person name="Pilgaard B."/>
            <person name="Chooi Y.H."/>
            <person name="Piggott A.M."/>
        </authorList>
    </citation>
    <scope>NUCLEOTIDE SEQUENCE [LARGE SCALE GENOMIC DNA]</scope>
    <source>
        <strain evidence="2 3">FRR 5400</strain>
    </source>
</reference>
<keyword evidence="3" id="KW-1185">Reference proteome</keyword>
<comment type="caution">
    <text evidence="2">The sequence shown here is derived from an EMBL/GenBank/DDBJ whole genome shotgun (WGS) entry which is preliminary data.</text>
</comment>
<dbReference type="EMBL" id="SPNV01000087">
    <property type="protein sequence ID" value="KAF5861894.1"/>
    <property type="molecule type" value="Genomic_DNA"/>
</dbReference>
<feature type="region of interest" description="Disordered" evidence="1">
    <location>
        <begin position="1"/>
        <end position="44"/>
    </location>
</feature>
<sequence>MSSNLIDDIANEQCASPHGLPRPQTQGASIEDISDTPRRSQDDWKLPLEGNYHARGFHTALGLPDPVLWFTSSADANSGHIRGWHNLCRAVRRESSNSVFTGHKGL</sequence>
<proteinExistence type="predicted"/>
<evidence type="ECO:0000256" key="1">
    <source>
        <dbReference type="SAM" id="MobiDB-lite"/>
    </source>
</evidence>
<dbReference type="Proteomes" id="UP000541154">
    <property type="component" value="Unassembled WGS sequence"/>
</dbReference>
<evidence type="ECO:0000313" key="2">
    <source>
        <dbReference type="EMBL" id="KAF5861894.1"/>
    </source>
</evidence>
<feature type="compositionally biased region" description="Basic and acidic residues" evidence="1">
    <location>
        <begin position="35"/>
        <end position="44"/>
    </location>
</feature>
<gene>
    <name evidence="2" type="ORF">ETB97_012365</name>
</gene>
<evidence type="ECO:0000313" key="3">
    <source>
        <dbReference type="Proteomes" id="UP000541154"/>
    </source>
</evidence>
<dbReference type="AlphaFoldDB" id="A0A8H6A6E5"/>
<name>A0A8H6A6E5_PETAA</name>